<dbReference type="Proteomes" id="UP000765509">
    <property type="component" value="Unassembled WGS sequence"/>
</dbReference>
<gene>
    <name evidence="2" type="ORF">O181_027649</name>
</gene>
<proteinExistence type="predicted"/>
<accession>A0A9Q3CME6</accession>
<name>A0A9Q3CME6_9BASI</name>
<evidence type="ECO:0000256" key="1">
    <source>
        <dbReference type="SAM" id="MobiDB-lite"/>
    </source>
</evidence>
<sequence>MSYKNYKYSLDEDPHEWCTRHSKRIKAIDPQMITRMRNHKLLIKIPRELDNAITCICNKSCTMNDIANSLKALRNRKNIRKHSQYRRSSFKEKQPFRVYIKDKPKEILAEVTKKNNSCHNFESTDHYANNCPKEKKKVPEDESPKDDSASDSMGDVIREQ</sequence>
<evidence type="ECO:0000313" key="3">
    <source>
        <dbReference type="Proteomes" id="UP000765509"/>
    </source>
</evidence>
<feature type="region of interest" description="Disordered" evidence="1">
    <location>
        <begin position="119"/>
        <end position="160"/>
    </location>
</feature>
<protein>
    <submittedName>
        <fullName evidence="2">Uncharacterized protein</fullName>
    </submittedName>
</protein>
<keyword evidence="3" id="KW-1185">Reference proteome</keyword>
<reference evidence="2" key="1">
    <citation type="submission" date="2021-03" db="EMBL/GenBank/DDBJ databases">
        <title>Draft genome sequence of rust myrtle Austropuccinia psidii MF-1, a brazilian biotype.</title>
        <authorList>
            <person name="Quecine M.C."/>
            <person name="Pachon D.M.R."/>
            <person name="Bonatelli M.L."/>
            <person name="Correr F.H."/>
            <person name="Franceschini L.M."/>
            <person name="Leite T.F."/>
            <person name="Margarido G.R.A."/>
            <person name="Almeida C.A."/>
            <person name="Ferrarezi J.A."/>
            <person name="Labate C.A."/>
        </authorList>
    </citation>
    <scope>NUCLEOTIDE SEQUENCE</scope>
    <source>
        <strain evidence="2">MF-1</strain>
    </source>
</reference>
<dbReference type="EMBL" id="AVOT02009356">
    <property type="protein sequence ID" value="MBW0487934.1"/>
    <property type="molecule type" value="Genomic_DNA"/>
</dbReference>
<evidence type="ECO:0000313" key="2">
    <source>
        <dbReference type="EMBL" id="MBW0487934.1"/>
    </source>
</evidence>
<comment type="caution">
    <text evidence="2">The sequence shown here is derived from an EMBL/GenBank/DDBJ whole genome shotgun (WGS) entry which is preliminary data.</text>
</comment>
<organism evidence="2 3">
    <name type="scientific">Austropuccinia psidii MF-1</name>
    <dbReference type="NCBI Taxonomy" id="1389203"/>
    <lineage>
        <taxon>Eukaryota</taxon>
        <taxon>Fungi</taxon>
        <taxon>Dikarya</taxon>
        <taxon>Basidiomycota</taxon>
        <taxon>Pucciniomycotina</taxon>
        <taxon>Pucciniomycetes</taxon>
        <taxon>Pucciniales</taxon>
        <taxon>Sphaerophragmiaceae</taxon>
        <taxon>Austropuccinia</taxon>
    </lineage>
</organism>
<feature type="compositionally biased region" description="Basic and acidic residues" evidence="1">
    <location>
        <begin position="137"/>
        <end position="148"/>
    </location>
</feature>
<dbReference type="AlphaFoldDB" id="A0A9Q3CME6"/>